<dbReference type="Gene3D" id="3.40.50.1110">
    <property type="entry name" value="SGNH hydrolase"/>
    <property type="match status" value="1"/>
</dbReference>
<dbReference type="OrthoDB" id="1600564at2759"/>
<dbReference type="Pfam" id="PF00657">
    <property type="entry name" value="Lipase_GDSL"/>
    <property type="match status" value="1"/>
</dbReference>
<dbReference type="AlphaFoldDB" id="B9RYU7"/>
<evidence type="ECO:0000313" key="4">
    <source>
        <dbReference type="EMBL" id="EEF43449.1"/>
    </source>
</evidence>
<sequence>MGTLKISRHLVLTVFMALCLHVICSFAFTSFVFGDSLVDTGNNDYLFTLSKANSPPYGIDFKPSGGLPSGRFTNGRTIPDIVGQELGCRSFPPPYLAPNTELDAITTGINYASGASGILDETGVSFIGRVPLEQQISYFEQSRKYMVNVMGDNGTREFLKKAIFSLTTGSNDILNYVQPSIPFFQGDKVSPAIFQDFMVSNLTIQLKRLHELGARKFVVVGIGPLGCIPFVRALNLLPSGECSVKVNELIQGYNKKLREILSGLNQEMEPESVFVYANSFDTVLSIILDYRQYGFENAYEPCCGGYFPPFVCFKGSNTSTGSVLCDDRSKYVFWDAYHPTEAANIIIAKQLLDGDRSIGFPINIRQLYDYNP</sequence>
<dbReference type="KEGG" id="rcu:8288849"/>
<evidence type="ECO:0000256" key="2">
    <source>
        <dbReference type="ARBA" id="ARBA00022801"/>
    </source>
</evidence>
<dbReference type="GO" id="GO:0016042">
    <property type="term" value="P:lipid catabolic process"/>
    <property type="evidence" value="ECO:0007669"/>
    <property type="project" value="UniProtKB-KW"/>
</dbReference>
<keyword evidence="5" id="KW-1185">Reference proteome</keyword>
<keyword evidence="2" id="KW-0378">Hydrolase</keyword>
<dbReference type="InterPro" id="IPR035669">
    <property type="entry name" value="SGNH_plant_lipase-like"/>
</dbReference>
<evidence type="ECO:0000313" key="5">
    <source>
        <dbReference type="Proteomes" id="UP000008311"/>
    </source>
</evidence>
<dbReference type="GO" id="GO:0016788">
    <property type="term" value="F:hydrolase activity, acting on ester bonds"/>
    <property type="evidence" value="ECO:0007669"/>
    <property type="project" value="InterPro"/>
</dbReference>
<protein>
    <submittedName>
        <fullName evidence="4">Zinc finger protein, putative</fullName>
    </submittedName>
</protein>
<reference evidence="5" key="1">
    <citation type="journal article" date="2010" name="Nat. Biotechnol.">
        <title>Draft genome sequence of the oilseed species Ricinus communis.</title>
        <authorList>
            <person name="Chan A.P."/>
            <person name="Crabtree J."/>
            <person name="Zhao Q."/>
            <person name="Lorenzi H."/>
            <person name="Orvis J."/>
            <person name="Puiu D."/>
            <person name="Melake-Berhan A."/>
            <person name="Jones K.M."/>
            <person name="Redman J."/>
            <person name="Chen G."/>
            <person name="Cahoon E.B."/>
            <person name="Gedil M."/>
            <person name="Stanke M."/>
            <person name="Haas B.J."/>
            <person name="Wortman J.R."/>
            <person name="Fraser-Liggett C.M."/>
            <person name="Ravel J."/>
            <person name="Rabinowicz P.D."/>
        </authorList>
    </citation>
    <scope>NUCLEOTIDE SEQUENCE [LARGE SCALE GENOMIC DNA]</scope>
    <source>
        <strain evidence="5">cv. Hale</strain>
    </source>
</reference>
<dbReference type="PANTHER" id="PTHR45648:SF5">
    <property type="entry name" value="OS04G0577300 PROTEIN"/>
    <property type="match status" value="1"/>
</dbReference>
<dbReference type="PANTHER" id="PTHR45648">
    <property type="entry name" value="GDSL LIPASE/ACYLHYDROLASE FAMILY PROTEIN (AFU_ORTHOLOGUE AFUA_4G14700)"/>
    <property type="match status" value="1"/>
</dbReference>
<dbReference type="InParanoid" id="B9RYU7"/>
<dbReference type="SUPFAM" id="SSF52266">
    <property type="entry name" value="SGNH hydrolase"/>
    <property type="match status" value="1"/>
</dbReference>
<gene>
    <name evidence="4" type="ORF">RCOM_1313600</name>
</gene>
<comment type="similarity">
    <text evidence="1">Belongs to the 'GDSL' lipolytic enzyme family.</text>
</comment>
<evidence type="ECO:0000256" key="1">
    <source>
        <dbReference type="ARBA" id="ARBA00008668"/>
    </source>
</evidence>
<dbReference type="EMBL" id="EQ973832">
    <property type="protein sequence ID" value="EEF43449.1"/>
    <property type="molecule type" value="Genomic_DNA"/>
</dbReference>
<dbReference type="InterPro" id="IPR051058">
    <property type="entry name" value="GDSL_Est/Lipase"/>
</dbReference>
<dbReference type="CDD" id="cd01837">
    <property type="entry name" value="SGNH_plant_lipase_like"/>
    <property type="match status" value="1"/>
</dbReference>
<dbReference type="Proteomes" id="UP000008311">
    <property type="component" value="Unassembled WGS sequence"/>
</dbReference>
<evidence type="ECO:0000256" key="3">
    <source>
        <dbReference type="ARBA" id="ARBA00022963"/>
    </source>
</evidence>
<organism evidence="4 5">
    <name type="scientific">Ricinus communis</name>
    <name type="common">Castor bean</name>
    <dbReference type="NCBI Taxonomy" id="3988"/>
    <lineage>
        <taxon>Eukaryota</taxon>
        <taxon>Viridiplantae</taxon>
        <taxon>Streptophyta</taxon>
        <taxon>Embryophyta</taxon>
        <taxon>Tracheophyta</taxon>
        <taxon>Spermatophyta</taxon>
        <taxon>Magnoliopsida</taxon>
        <taxon>eudicotyledons</taxon>
        <taxon>Gunneridae</taxon>
        <taxon>Pentapetalae</taxon>
        <taxon>rosids</taxon>
        <taxon>fabids</taxon>
        <taxon>Malpighiales</taxon>
        <taxon>Euphorbiaceae</taxon>
        <taxon>Acalyphoideae</taxon>
        <taxon>Acalypheae</taxon>
        <taxon>Ricinus</taxon>
    </lineage>
</organism>
<accession>B9RYU7</accession>
<dbReference type="OMA" id="PPFICFK"/>
<dbReference type="FunCoup" id="B9RYU7">
    <property type="interactions" value="45"/>
</dbReference>
<proteinExistence type="inferred from homology"/>
<dbReference type="InterPro" id="IPR001087">
    <property type="entry name" value="GDSL"/>
</dbReference>
<dbReference type="eggNOG" id="ENOG502QR7P">
    <property type="taxonomic scope" value="Eukaryota"/>
</dbReference>
<name>B9RYU7_RICCO</name>
<keyword evidence="3" id="KW-0443">Lipid metabolism</keyword>
<keyword evidence="3" id="KW-0442">Lipid degradation</keyword>
<dbReference type="InterPro" id="IPR036514">
    <property type="entry name" value="SGNH_hydro_sf"/>
</dbReference>